<comment type="caution">
    <text evidence="16">The sequence shown here is derived from an EMBL/GenBank/DDBJ whole genome shotgun (WGS) entry which is preliminary data.</text>
</comment>
<dbReference type="PANTHER" id="PTHR12966">
    <property type="entry name" value="NADH DEHYDROGENASE UBIQUINONE 1 ALPHA SUBCOMPLEX SUBUNIT 13"/>
    <property type="match status" value="1"/>
</dbReference>
<dbReference type="PANTHER" id="PTHR12966:SF0">
    <property type="entry name" value="NADH DEHYDROGENASE [UBIQUINONE] 1 ALPHA SUBCOMPLEX SUBUNIT 13"/>
    <property type="match status" value="1"/>
</dbReference>
<organism evidence="16 17">
    <name type="scientific">Geodia barretti</name>
    <name type="common">Barrett's horny sponge</name>
    <dbReference type="NCBI Taxonomy" id="519541"/>
    <lineage>
        <taxon>Eukaryota</taxon>
        <taxon>Metazoa</taxon>
        <taxon>Porifera</taxon>
        <taxon>Demospongiae</taxon>
        <taxon>Heteroscleromorpha</taxon>
        <taxon>Tetractinellida</taxon>
        <taxon>Astrophorina</taxon>
        <taxon>Geodiidae</taxon>
        <taxon>Geodia</taxon>
    </lineage>
</organism>
<evidence type="ECO:0000256" key="6">
    <source>
        <dbReference type="ARBA" id="ARBA00022692"/>
    </source>
</evidence>
<comment type="function">
    <text evidence="14">Complex I functions in the transfer of electrons from NADH to the respiratory chain. Accessory subunit of the mitochondrial membrane respiratory chain NADH dehydrogenase (Complex I), that is believed not to be involved in catalysis.</text>
</comment>
<dbReference type="InterPro" id="IPR009346">
    <property type="entry name" value="GRIM-19"/>
</dbReference>
<keyword evidence="15" id="KW-0175">Coiled coil</keyword>
<dbReference type="GO" id="GO:0005743">
    <property type="term" value="C:mitochondrial inner membrane"/>
    <property type="evidence" value="ECO:0007669"/>
    <property type="project" value="UniProtKB-SubCell"/>
</dbReference>
<evidence type="ECO:0000313" key="16">
    <source>
        <dbReference type="EMBL" id="CAI8004058.1"/>
    </source>
</evidence>
<comment type="function">
    <text evidence="12">Accessory subunit of the mitochondrial membrane respiratory chain NADH dehydrogenase (Complex I), that is believed not to be involved in catalysis. Complex I functions in the transfer of electrons from NADH to the respiratory chain. The immediate electron acceptor for the enzyme is believed to be ubiquinone. Involved in the interferon/all-trans-retinoic acid (IFN/RA) induced cell death. This apoptotic activity is inhibited by interaction with viral IRF1. Prevents the transactivation of STAT3 target genes. May play a role in CARD15-mediated innate mucosal responses and serve to regulate intestinal epithelial cell responses to microbes.</text>
</comment>
<evidence type="ECO:0000256" key="9">
    <source>
        <dbReference type="ARBA" id="ARBA00022989"/>
    </source>
</evidence>
<dbReference type="GO" id="GO:0045271">
    <property type="term" value="C:respiratory chain complex I"/>
    <property type="evidence" value="ECO:0007669"/>
    <property type="project" value="UniProtKB-UniRule"/>
</dbReference>
<evidence type="ECO:0000256" key="12">
    <source>
        <dbReference type="ARBA" id="ARBA00045908"/>
    </source>
</evidence>
<evidence type="ECO:0000256" key="1">
    <source>
        <dbReference type="ARBA" id="ARBA00004298"/>
    </source>
</evidence>
<keyword evidence="9 14" id="KW-1133">Transmembrane helix</keyword>
<keyword evidence="4 14" id="KW-0813">Transport</keyword>
<dbReference type="Pfam" id="PF06212">
    <property type="entry name" value="GRIM-19"/>
    <property type="match status" value="1"/>
</dbReference>
<comment type="subunit">
    <text evidence="13">Complex I is composed of 45 different subunits. Interacts with CARD15, but not with CARD4. Interacts with STAT3, but not with STAT1, STAT2 and STAT5A. Interacts with OLFM4.</text>
</comment>
<evidence type="ECO:0000256" key="14">
    <source>
        <dbReference type="RuleBase" id="RU368034"/>
    </source>
</evidence>
<evidence type="ECO:0000256" key="7">
    <source>
        <dbReference type="ARBA" id="ARBA00022792"/>
    </source>
</evidence>
<keyword evidence="11 14" id="KW-0472">Membrane</keyword>
<evidence type="ECO:0000256" key="4">
    <source>
        <dbReference type="ARBA" id="ARBA00022448"/>
    </source>
</evidence>
<keyword evidence="7 14" id="KW-0999">Mitochondrion inner membrane</keyword>
<name>A0AA35W7F3_GEOBA</name>
<sequence>MAGVNYKQDMPPKGGYQPFRVSRHLPNRGPSGTVIMLGGVAVMGFGFYVIKKTNEERRALKREKLNARLALLPLLQAEEDRRMLRSLVAAEEEEAQIMAGVPGWQVGESIYHTDKWIPPHPSQLKNH</sequence>
<dbReference type="EMBL" id="CASHTH010000550">
    <property type="protein sequence ID" value="CAI8004058.1"/>
    <property type="molecule type" value="Genomic_DNA"/>
</dbReference>
<reference evidence="16" key="1">
    <citation type="submission" date="2023-03" db="EMBL/GenBank/DDBJ databases">
        <authorList>
            <person name="Steffen K."/>
            <person name="Cardenas P."/>
        </authorList>
    </citation>
    <scope>NUCLEOTIDE SEQUENCE</scope>
</reference>
<evidence type="ECO:0000256" key="5">
    <source>
        <dbReference type="ARBA" id="ARBA00022660"/>
    </source>
</evidence>
<keyword evidence="8 14" id="KW-0249">Electron transport</keyword>
<accession>A0AA35W7F3</accession>
<keyword evidence="17" id="KW-1185">Reference proteome</keyword>
<evidence type="ECO:0000313" key="17">
    <source>
        <dbReference type="Proteomes" id="UP001174909"/>
    </source>
</evidence>
<evidence type="ECO:0000256" key="11">
    <source>
        <dbReference type="ARBA" id="ARBA00023136"/>
    </source>
</evidence>
<keyword evidence="10 14" id="KW-0496">Mitochondrion</keyword>
<evidence type="ECO:0000256" key="13">
    <source>
        <dbReference type="ARBA" id="ARBA00046797"/>
    </source>
</evidence>
<comment type="similarity">
    <text evidence="2 14">Belongs to the complex I NDUFA13 subunit family.</text>
</comment>
<dbReference type="CDD" id="cd22249">
    <property type="entry name" value="UDM1_RNF168_RNF169-like"/>
    <property type="match status" value="1"/>
</dbReference>
<keyword evidence="5 14" id="KW-0679">Respiratory chain</keyword>
<feature type="coiled-coil region" evidence="15">
    <location>
        <begin position="50"/>
        <end position="94"/>
    </location>
</feature>
<evidence type="ECO:0000256" key="15">
    <source>
        <dbReference type="SAM" id="Coils"/>
    </source>
</evidence>
<comment type="subcellular location">
    <subcellularLocation>
        <location evidence="1 14">Mitochondrion inner membrane</location>
        <topology evidence="1 14">Single-pass membrane protein</topology>
        <orientation evidence="1 14">Matrix side</orientation>
    </subcellularLocation>
</comment>
<keyword evidence="6 14" id="KW-0812">Transmembrane</keyword>
<proteinExistence type="inferred from homology"/>
<feature type="transmembrane region" description="Helical" evidence="14">
    <location>
        <begin position="32"/>
        <end position="50"/>
    </location>
</feature>
<evidence type="ECO:0000256" key="8">
    <source>
        <dbReference type="ARBA" id="ARBA00022982"/>
    </source>
</evidence>
<dbReference type="AlphaFoldDB" id="A0AA35W7F3"/>
<evidence type="ECO:0000256" key="10">
    <source>
        <dbReference type="ARBA" id="ARBA00023128"/>
    </source>
</evidence>
<evidence type="ECO:0000256" key="2">
    <source>
        <dbReference type="ARBA" id="ARBA00007312"/>
    </source>
</evidence>
<dbReference type="Proteomes" id="UP001174909">
    <property type="component" value="Unassembled WGS sequence"/>
</dbReference>
<gene>
    <name evidence="16" type="ORF">GBAR_LOCUS3825</name>
</gene>
<protein>
    <recommendedName>
        <fullName evidence="3 14">NADH dehydrogenase [ubiquinone] 1 alpha subcomplex subunit 13</fullName>
    </recommendedName>
</protein>
<evidence type="ECO:0000256" key="3">
    <source>
        <dbReference type="ARBA" id="ARBA00018192"/>
    </source>
</evidence>